<reference evidence="3" key="1">
    <citation type="submission" date="2016-10" db="EMBL/GenBank/DDBJ databases">
        <authorList>
            <person name="Varghese N."/>
            <person name="Submissions S."/>
        </authorList>
    </citation>
    <scope>NUCLEOTIDE SEQUENCE [LARGE SCALE GENOMIC DNA]</scope>
    <source>
        <strain evidence="3">DSM 21368</strain>
    </source>
</reference>
<dbReference type="PANTHER" id="PTHR37309">
    <property type="entry name" value="SLR0284 PROTEIN"/>
    <property type="match status" value="1"/>
</dbReference>
<dbReference type="InterPro" id="IPR007165">
    <property type="entry name" value="Phage_holin_4_2"/>
</dbReference>
<organism evidence="2 3">
    <name type="scientific">Ruania alba</name>
    <dbReference type="NCBI Taxonomy" id="648782"/>
    <lineage>
        <taxon>Bacteria</taxon>
        <taxon>Bacillati</taxon>
        <taxon>Actinomycetota</taxon>
        <taxon>Actinomycetes</taxon>
        <taxon>Micrococcales</taxon>
        <taxon>Ruaniaceae</taxon>
        <taxon>Ruania</taxon>
    </lineage>
</organism>
<feature type="transmembrane region" description="Helical" evidence="1">
    <location>
        <begin position="102"/>
        <end position="125"/>
    </location>
</feature>
<feature type="transmembrane region" description="Helical" evidence="1">
    <location>
        <begin position="36"/>
        <end position="56"/>
    </location>
</feature>
<gene>
    <name evidence="2" type="ORF">SAMN04488554_2569</name>
</gene>
<evidence type="ECO:0000256" key="1">
    <source>
        <dbReference type="SAM" id="Phobius"/>
    </source>
</evidence>
<name>A0A1H5L2Z3_9MICO</name>
<protein>
    <submittedName>
        <fullName evidence="2">Putative membrane protein</fullName>
    </submittedName>
</protein>
<keyword evidence="1" id="KW-0472">Membrane</keyword>
<dbReference type="AlphaFoldDB" id="A0A1H5L2Z3"/>
<feature type="transmembrane region" description="Helical" evidence="1">
    <location>
        <begin position="65"/>
        <end position="90"/>
    </location>
</feature>
<proteinExistence type="predicted"/>
<dbReference type="STRING" id="648782.SAMN04488554_2569"/>
<dbReference type="Proteomes" id="UP000199220">
    <property type="component" value="Unassembled WGS sequence"/>
</dbReference>
<keyword evidence="1" id="KW-0812">Transmembrane</keyword>
<dbReference type="EMBL" id="FNTX01000002">
    <property type="protein sequence ID" value="SEE70967.1"/>
    <property type="molecule type" value="Genomic_DNA"/>
</dbReference>
<evidence type="ECO:0000313" key="2">
    <source>
        <dbReference type="EMBL" id="SEE70967.1"/>
    </source>
</evidence>
<keyword evidence="1" id="KW-1133">Transmembrane helix</keyword>
<sequence>MTDMSFLIKVLINGVALWLTSLWVSGVDFRTDDTPLNTVIVVAAVALLFTVVNAIVKPLVKLVSILFYILTLGLFFLVVNALMLLLTSWITGFTDYGLTVDGFWTAVLAGLIITIIAVVLTVVLPDGKKKERSRR</sequence>
<dbReference type="PANTHER" id="PTHR37309:SF1">
    <property type="entry name" value="SLR0284 PROTEIN"/>
    <property type="match status" value="1"/>
</dbReference>
<feature type="transmembrane region" description="Helical" evidence="1">
    <location>
        <begin position="7"/>
        <end position="24"/>
    </location>
</feature>
<accession>A0A1H5L2Z3</accession>
<keyword evidence="3" id="KW-1185">Reference proteome</keyword>
<dbReference type="RefSeq" id="WP_342741467.1">
    <property type="nucleotide sequence ID" value="NZ_FNTX01000002.1"/>
</dbReference>
<evidence type="ECO:0000313" key="3">
    <source>
        <dbReference type="Proteomes" id="UP000199220"/>
    </source>
</evidence>
<dbReference type="Pfam" id="PF04020">
    <property type="entry name" value="Phage_holin_4_2"/>
    <property type="match status" value="1"/>
</dbReference>